<reference evidence="3" key="2">
    <citation type="journal article" date="2008" name="Nucleic Acids Res.">
        <title>The rice annotation project database (RAP-DB): 2008 update.</title>
        <authorList>
            <consortium name="The rice annotation project (RAP)"/>
        </authorList>
    </citation>
    <scope>GENOME REANNOTATION</scope>
    <source>
        <strain evidence="3">cv. Nipponbare</strain>
    </source>
</reference>
<protein>
    <submittedName>
        <fullName evidence="2">Uncharacterized protein</fullName>
    </submittedName>
</protein>
<feature type="compositionally biased region" description="Polar residues" evidence="1">
    <location>
        <begin position="10"/>
        <end position="25"/>
    </location>
</feature>
<organism evidence="2 3">
    <name type="scientific">Oryza sativa subsp. japonica</name>
    <name type="common">Rice</name>
    <dbReference type="NCBI Taxonomy" id="39947"/>
    <lineage>
        <taxon>Eukaryota</taxon>
        <taxon>Viridiplantae</taxon>
        <taxon>Streptophyta</taxon>
        <taxon>Embryophyta</taxon>
        <taxon>Tracheophyta</taxon>
        <taxon>Spermatophyta</taxon>
        <taxon>Magnoliopsida</taxon>
        <taxon>Liliopsida</taxon>
        <taxon>Poales</taxon>
        <taxon>Poaceae</taxon>
        <taxon>BOP clade</taxon>
        <taxon>Oryzoideae</taxon>
        <taxon>Oryzeae</taxon>
        <taxon>Oryzinae</taxon>
        <taxon>Oryza</taxon>
        <taxon>Oryza sativa</taxon>
    </lineage>
</organism>
<evidence type="ECO:0000313" key="2">
    <source>
        <dbReference type="EMBL" id="BAD69175.1"/>
    </source>
</evidence>
<gene>
    <name evidence="2" type="primary">P0456E06.10</name>
</gene>
<dbReference type="EMBL" id="AP005822">
    <property type="protein sequence ID" value="BAD69175.1"/>
    <property type="molecule type" value="Genomic_DNA"/>
</dbReference>
<evidence type="ECO:0000313" key="3">
    <source>
        <dbReference type="Proteomes" id="UP000000763"/>
    </source>
</evidence>
<name>Q5VMZ8_ORYSJ</name>
<accession>Q5VMZ8</accession>
<dbReference type="AlphaFoldDB" id="Q5VMZ8"/>
<feature type="region of interest" description="Disordered" evidence="1">
    <location>
        <begin position="1"/>
        <end position="33"/>
    </location>
</feature>
<reference evidence="3" key="1">
    <citation type="journal article" date="2005" name="Nature">
        <title>The map-based sequence of the rice genome.</title>
        <authorList>
            <consortium name="International rice genome sequencing project (IRGSP)"/>
            <person name="Matsumoto T."/>
            <person name="Wu J."/>
            <person name="Kanamori H."/>
            <person name="Katayose Y."/>
            <person name="Fujisawa M."/>
            <person name="Namiki N."/>
            <person name="Mizuno H."/>
            <person name="Yamamoto K."/>
            <person name="Antonio B.A."/>
            <person name="Baba T."/>
            <person name="Sakata K."/>
            <person name="Nagamura Y."/>
            <person name="Aoki H."/>
            <person name="Arikawa K."/>
            <person name="Arita K."/>
            <person name="Bito T."/>
            <person name="Chiden Y."/>
            <person name="Fujitsuka N."/>
            <person name="Fukunaka R."/>
            <person name="Hamada M."/>
            <person name="Harada C."/>
            <person name="Hayashi A."/>
            <person name="Hijishita S."/>
            <person name="Honda M."/>
            <person name="Hosokawa S."/>
            <person name="Ichikawa Y."/>
            <person name="Idonuma A."/>
            <person name="Iijima M."/>
            <person name="Ikeda M."/>
            <person name="Ikeno M."/>
            <person name="Ito K."/>
            <person name="Ito S."/>
            <person name="Ito T."/>
            <person name="Ito Y."/>
            <person name="Ito Y."/>
            <person name="Iwabuchi A."/>
            <person name="Kamiya K."/>
            <person name="Karasawa W."/>
            <person name="Kurita K."/>
            <person name="Katagiri S."/>
            <person name="Kikuta A."/>
            <person name="Kobayashi H."/>
            <person name="Kobayashi N."/>
            <person name="Machita K."/>
            <person name="Maehara T."/>
            <person name="Masukawa M."/>
            <person name="Mizubayashi T."/>
            <person name="Mukai Y."/>
            <person name="Nagasaki H."/>
            <person name="Nagata Y."/>
            <person name="Naito S."/>
            <person name="Nakashima M."/>
            <person name="Nakama Y."/>
            <person name="Nakamichi Y."/>
            <person name="Nakamura M."/>
            <person name="Meguro A."/>
            <person name="Negishi M."/>
            <person name="Ohta I."/>
            <person name="Ohta T."/>
            <person name="Okamoto M."/>
            <person name="Ono N."/>
            <person name="Saji S."/>
            <person name="Sakaguchi M."/>
            <person name="Sakai K."/>
            <person name="Shibata M."/>
            <person name="Shimokawa T."/>
            <person name="Song J."/>
            <person name="Takazaki Y."/>
            <person name="Terasawa K."/>
            <person name="Tsugane M."/>
            <person name="Tsuji K."/>
            <person name="Ueda S."/>
            <person name="Waki K."/>
            <person name="Yamagata H."/>
            <person name="Yamamoto M."/>
            <person name="Yamamoto S."/>
            <person name="Yamane H."/>
            <person name="Yoshiki S."/>
            <person name="Yoshihara R."/>
            <person name="Yukawa K."/>
            <person name="Zhong H."/>
            <person name="Yano M."/>
            <person name="Yuan Q."/>
            <person name="Ouyang S."/>
            <person name="Liu J."/>
            <person name="Jones K.M."/>
            <person name="Gansberger K."/>
            <person name="Moffat K."/>
            <person name="Hill J."/>
            <person name="Bera J."/>
            <person name="Fadrosh D."/>
            <person name="Jin S."/>
            <person name="Johri S."/>
            <person name="Kim M."/>
            <person name="Overton L."/>
            <person name="Reardon M."/>
            <person name="Tsitrin T."/>
            <person name="Vuong H."/>
            <person name="Weaver B."/>
            <person name="Ciecko A."/>
            <person name="Tallon L."/>
            <person name="Jackson J."/>
            <person name="Pai G."/>
            <person name="Aken S.V."/>
            <person name="Utterback T."/>
            <person name="Reidmuller S."/>
            <person name="Feldblyum T."/>
            <person name="Hsiao J."/>
            <person name="Zismann V."/>
            <person name="Iobst S."/>
            <person name="de Vazeille A.R."/>
            <person name="Buell C.R."/>
            <person name="Ying K."/>
            <person name="Li Y."/>
            <person name="Lu T."/>
            <person name="Huang Y."/>
            <person name="Zhao Q."/>
            <person name="Feng Q."/>
            <person name="Zhang L."/>
            <person name="Zhu J."/>
            <person name="Weng Q."/>
            <person name="Mu J."/>
            <person name="Lu Y."/>
            <person name="Fan D."/>
            <person name="Liu Y."/>
            <person name="Guan J."/>
            <person name="Zhang Y."/>
            <person name="Yu S."/>
            <person name="Liu X."/>
            <person name="Zhang Y."/>
            <person name="Hong G."/>
            <person name="Han B."/>
            <person name="Choisne N."/>
            <person name="Demange N."/>
            <person name="Orjeda G."/>
            <person name="Samain S."/>
            <person name="Cattolico L."/>
            <person name="Pelletier E."/>
            <person name="Couloux A."/>
            <person name="Segurens B."/>
            <person name="Wincker P."/>
            <person name="D'Hont A."/>
            <person name="Scarpelli C."/>
            <person name="Weissenbach J."/>
            <person name="Salanoubat M."/>
            <person name="Quetier F."/>
            <person name="Yu Y."/>
            <person name="Kim H.R."/>
            <person name="Rambo T."/>
            <person name="Currie J."/>
            <person name="Collura K."/>
            <person name="Luo M."/>
            <person name="Yang T."/>
            <person name="Ammiraju J.S.S."/>
            <person name="Engler F."/>
            <person name="Soderlund C."/>
            <person name="Wing R.A."/>
            <person name="Palmer L.E."/>
            <person name="de la Bastide M."/>
            <person name="Spiegel L."/>
            <person name="Nascimento L."/>
            <person name="Zutavern T."/>
            <person name="O'Shaughnessy A."/>
            <person name="Dike S."/>
            <person name="Dedhia N."/>
            <person name="Preston R."/>
            <person name="Balija V."/>
            <person name="McCombie W.R."/>
            <person name="Chow T."/>
            <person name="Chen H."/>
            <person name="Chung M."/>
            <person name="Chen C."/>
            <person name="Shaw J."/>
            <person name="Wu H."/>
            <person name="Hsiao K."/>
            <person name="Chao Y."/>
            <person name="Chu M."/>
            <person name="Cheng C."/>
            <person name="Hour A."/>
            <person name="Lee P."/>
            <person name="Lin S."/>
            <person name="Lin Y."/>
            <person name="Liou J."/>
            <person name="Liu S."/>
            <person name="Hsing Y."/>
            <person name="Raghuvanshi S."/>
            <person name="Mohanty A."/>
            <person name="Bharti A.K."/>
            <person name="Gaur A."/>
            <person name="Gupta V."/>
            <person name="Kumar D."/>
            <person name="Ravi V."/>
            <person name="Vij S."/>
            <person name="Kapur A."/>
            <person name="Khurana P."/>
            <person name="Khurana P."/>
            <person name="Khurana J.P."/>
            <person name="Tyagi A.K."/>
            <person name="Gaikwad K."/>
            <person name="Singh A."/>
            <person name="Dalal V."/>
            <person name="Srivastava S."/>
            <person name="Dixit A."/>
            <person name="Pal A.K."/>
            <person name="Ghazi I.A."/>
            <person name="Yadav M."/>
            <person name="Pandit A."/>
            <person name="Bhargava A."/>
            <person name="Sureshbabu K."/>
            <person name="Batra K."/>
            <person name="Sharma T.R."/>
            <person name="Mohapatra T."/>
            <person name="Singh N.K."/>
            <person name="Messing J."/>
            <person name="Nelson A.B."/>
            <person name="Fuks G."/>
            <person name="Kavchok S."/>
            <person name="Keizer G."/>
            <person name="Linton E."/>
            <person name="Llaca V."/>
            <person name="Song R."/>
            <person name="Tanyolac B."/>
            <person name="Young S."/>
            <person name="Ho-Il K."/>
            <person name="Hahn J.H."/>
            <person name="Sangsakoo G."/>
            <person name="Vanavichit A."/>
            <person name="de Mattos Luiz.A.T."/>
            <person name="Zimmer P.D."/>
            <person name="Malone G."/>
            <person name="Dellagostin O."/>
            <person name="de Oliveira A.C."/>
            <person name="Bevan M."/>
            <person name="Bancroft I."/>
            <person name="Minx P."/>
            <person name="Cordum H."/>
            <person name="Wilson R."/>
            <person name="Cheng Z."/>
            <person name="Jin W."/>
            <person name="Jiang J."/>
            <person name="Leong S.A."/>
            <person name="Iwama H."/>
            <person name="Gojobori T."/>
            <person name="Itoh T."/>
            <person name="Niimura Y."/>
            <person name="Fujii Y."/>
            <person name="Habara T."/>
            <person name="Sakai H."/>
            <person name="Sato Y."/>
            <person name="Wilson G."/>
            <person name="Kumar K."/>
            <person name="McCouch S."/>
            <person name="Juretic N."/>
            <person name="Hoen D."/>
            <person name="Wright S."/>
            <person name="Bruskiewich R."/>
            <person name="Bureau T."/>
            <person name="Miyao A."/>
            <person name="Hirochika H."/>
            <person name="Nishikawa T."/>
            <person name="Kadowaki K."/>
            <person name="Sugiura M."/>
            <person name="Burr B."/>
            <person name="Sasaki T."/>
        </authorList>
    </citation>
    <scope>NUCLEOTIDE SEQUENCE [LARGE SCALE GENOMIC DNA]</scope>
    <source>
        <strain evidence="3">cv. Nipponbare</strain>
    </source>
</reference>
<sequence length="110" mass="11994">MLSSSSSASPCYSETPRNTTATPSPCSGRRQGRSAKPVIVHLFTKPEDRQSHSLVVGPFVYVVLFRSSLPVATIVPSLCCTHGKSLSLRCPLLVLPVWLPRGCPRVQFAW</sequence>
<evidence type="ECO:0000256" key="1">
    <source>
        <dbReference type="SAM" id="MobiDB-lite"/>
    </source>
</evidence>
<dbReference type="Proteomes" id="UP000000763">
    <property type="component" value="Chromosome 6"/>
</dbReference>
<proteinExistence type="predicted"/>